<dbReference type="EMBL" id="LVJN01000019">
    <property type="protein sequence ID" value="OSM03952.1"/>
    <property type="molecule type" value="Genomic_DNA"/>
</dbReference>
<feature type="region of interest" description="Disordered" evidence="1">
    <location>
        <begin position="74"/>
        <end position="167"/>
    </location>
</feature>
<comment type="caution">
    <text evidence="2">The sequence shown here is derived from an EMBL/GenBank/DDBJ whole genome shotgun (WGS) entry which is preliminary data.</text>
</comment>
<dbReference type="Proteomes" id="UP000194003">
    <property type="component" value="Unassembled WGS sequence"/>
</dbReference>
<proteinExistence type="predicted"/>
<evidence type="ECO:0000313" key="3">
    <source>
        <dbReference type="Proteomes" id="UP000194003"/>
    </source>
</evidence>
<evidence type="ECO:0000256" key="1">
    <source>
        <dbReference type="SAM" id="MobiDB-lite"/>
    </source>
</evidence>
<feature type="compositionally biased region" description="Polar residues" evidence="1">
    <location>
        <begin position="74"/>
        <end position="88"/>
    </location>
</feature>
<protein>
    <submittedName>
        <fullName evidence="2">Uncharacterized protein</fullName>
    </submittedName>
</protein>
<evidence type="ECO:0000313" key="2">
    <source>
        <dbReference type="EMBL" id="OSM03952.1"/>
    </source>
</evidence>
<keyword evidence="3" id="KW-1185">Reference proteome</keyword>
<dbReference type="AlphaFoldDB" id="A0A1Y2K6I2"/>
<reference evidence="2 3" key="1">
    <citation type="journal article" date="2016" name="BMC Genomics">
        <title>Combined genomic and structural analyses of a cultured magnetotactic bacterium reveals its niche adaptation to a dynamic environment.</title>
        <authorList>
            <person name="Araujo A.C."/>
            <person name="Morillo V."/>
            <person name="Cypriano J."/>
            <person name="Teixeira L.C."/>
            <person name="Leao P."/>
            <person name="Lyra S."/>
            <person name="Almeida L.G."/>
            <person name="Bazylinski D.A."/>
            <person name="Vasconcellos A.T."/>
            <person name="Abreu F."/>
            <person name="Lins U."/>
        </authorList>
    </citation>
    <scope>NUCLEOTIDE SEQUENCE [LARGE SCALE GENOMIC DNA]</scope>
    <source>
        <strain evidence="2 3">IT-1</strain>
    </source>
</reference>
<dbReference type="STRING" id="1434232.MAIT1_05234"/>
<accession>A0A1Y2K6I2</accession>
<gene>
    <name evidence="2" type="ORF">MAIT1_05234</name>
</gene>
<organism evidence="2 3">
    <name type="scientific">Magnetofaba australis IT-1</name>
    <dbReference type="NCBI Taxonomy" id="1434232"/>
    <lineage>
        <taxon>Bacteria</taxon>
        <taxon>Pseudomonadati</taxon>
        <taxon>Pseudomonadota</taxon>
        <taxon>Magnetococcia</taxon>
        <taxon>Magnetococcales</taxon>
        <taxon>Magnetococcaceae</taxon>
        <taxon>Magnetofaba</taxon>
    </lineage>
</organism>
<sequence length="219" mass="23776">MMAAQELADPENATLSPQEIHFAAQAIDPTIALEASSGGANYLHLAAENGILSANDPRPEQPANAPIYLAQRYSSYDSEAQQNRFQARSRSDGPLIRKQPQPQEESAPFRQPNTSAELGLHDPVPQRNFMGVPTQNGTPSHPGYTAQPPQPNSASGPQWPKNDLDKDLSRGERMGAVLNSVEGERRPVSVQMENDKPIVHNVEILSGGLYGTEEAEIYG</sequence>
<name>A0A1Y2K6I2_9PROT</name>